<accession>A0ACC0EN46</accession>
<evidence type="ECO:0000313" key="1">
    <source>
        <dbReference type="EMBL" id="KAI7956458.1"/>
    </source>
</evidence>
<proteinExistence type="predicted"/>
<evidence type="ECO:0000313" key="2">
    <source>
        <dbReference type="Proteomes" id="UP001060170"/>
    </source>
</evidence>
<sequence>MGNQHLNIFKTEMRCEVDANKIHASQLSPIERNSLHSLANTRPPLTALRCDFTQAFKLEPGPSAIWRGNAAVQQEPSPPSGLRDATSGS</sequence>
<dbReference type="Proteomes" id="UP001060170">
    <property type="component" value="Chromosome 4"/>
</dbReference>
<organism evidence="1 2">
    <name type="scientific">Puccinia striiformis f. sp. tritici</name>
    <dbReference type="NCBI Taxonomy" id="168172"/>
    <lineage>
        <taxon>Eukaryota</taxon>
        <taxon>Fungi</taxon>
        <taxon>Dikarya</taxon>
        <taxon>Basidiomycota</taxon>
        <taxon>Pucciniomycotina</taxon>
        <taxon>Pucciniomycetes</taxon>
        <taxon>Pucciniales</taxon>
        <taxon>Pucciniaceae</taxon>
        <taxon>Puccinia</taxon>
    </lineage>
</organism>
<reference evidence="1 2" key="3">
    <citation type="journal article" date="2022" name="Microbiol. Spectr.">
        <title>Folding features and dynamics of 3D genome architecture in plant fungal pathogens.</title>
        <authorList>
            <person name="Xia C."/>
        </authorList>
    </citation>
    <scope>NUCLEOTIDE SEQUENCE [LARGE SCALE GENOMIC DNA]</scope>
    <source>
        <strain evidence="1 2">93-210</strain>
    </source>
</reference>
<gene>
    <name evidence="1" type="ORF">MJO28_003553</name>
</gene>
<comment type="caution">
    <text evidence="1">The sequence shown here is derived from an EMBL/GenBank/DDBJ whole genome shotgun (WGS) entry which is preliminary data.</text>
</comment>
<reference evidence="2" key="1">
    <citation type="journal article" date="2018" name="BMC Genomics">
        <title>Genomic insights into host adaptation between the wheat stripe rust pathogen (Puccinia striiformis f. sp. tritici) and the barley stripe rust pathogen (Puccinia striiformis f. sp. hordei).</title>
        <authorList>
            <person name="Xia C."/>
            <person name="Wang M."/>
            <person name="Yin C."/>
            <person name="Cornejo O.E."/>
            <person name="Hulbert S.H."/>
            <person name="Chen X."/>
        </authorList>
    </citation>
    <scope>NUCLEOTIDE SEQUENCE [LARGE SCALE GENOMIC DNA]</scope>
    <source>
        <strain evidence="2">93-210</strain>
    </source>
</reference>
<reference evidence="2" key="2">
    <citation type="journal article" date="2018" name="Mol. Plant Microbe Interact.">
        <title>Genome sequence resources for the wheat stripe rust pathogen (Puccinia striiformis f. sp. tritici) and the barley stripe rust pathogen (Puccinia striiformis f. sp. hordei).</title>
        <authorList>
            <person name="Xia C."/>
            <person name="Wang M."/>
            <person name="Yin C."/>
            <person name="Cornejo O.E."/>
            <person name="Hulbert S.H."/>
            <person name="Chen X."/>
        </authorList>
    </citation>
    <scope>NUCLEOTIDE SEQUENCE [LARGE SCALE GENOMIC DNA]</scope>
    <source>
        <strain evidence="2">93-210</strain>
    </source>
</reference>
<dbReference type="EMBL" id="CM045868">
    <property type="protein sequence ID" value="KAI7956458.1"/>
    <property type="molecule type" value="Genomic_DNA"/>
</dbReference>
<protein>
    <submittedName>
        <fullName evidence="1">Uncharacterized protein</fullName>
    </submittedName>
</protein>
<name>A0ACC0EN46_9BASI</name>
<keyword evidence="2" id="KW-1185">Reference proteome</keyword>